<organism evidence="1">
    <name type="scientific">hydrothermal vent metagenome</name>
    <dbReference type="NCBI Taxonomy" id="652676"/>
    <lineage>
        <taxon>unclassified sequences</taxon>
        <taxon>metagenomes</taxon>
        <taxon>ecological metagenomes</taxon>
    </lineage>
</organism>
<evidence type="ECO:0000313" key="1">
    <source>
        <dbReference type="EMBL" id="VAW80621.1"/>
    </source>
</evidence>
<gene>
    <name evidence="1" type="ORF">MNBD_GAMMA12-826</name>
</gene>
<proteinExistence type="predicted"/>
<dbReference type="AlphaFoldDB" id="A0A3B0YMQ6"/>
<accession>A0A3B0YMQ6</accession>
<protein>
    <submittedName>
        <fullName evidence="1">Uncharacterized protein</fullName>
    </submittedName>
</protein>
<dbReference type="EMBL" id="UOFL01000202">
    <property type="protein sequence ID" value="VAW80621.1"/>
    <property type="molecule type" value="Genomic_DNA"/>
</dbReference>
<sequence length="68" mass="7782">MINPLNTPVILIMFSLSLYESAYRRESIRSYFIIFCLKLIASGSHHRAKSLLANIETEFGRMSRLTGC</sequence>
<name>A0A3B0YMQ6_9ZZZZ</name>
<reference evidence="1" key="1">
    <citation type="submission" date="2018-06" db="EMBL/GenBank/DDBJ databases">
        <authorList>
            <person name="Zhirakovskaya E."/>
        </authorList>
    </citation>
    <scope>NUCLEOTIDE SEQUENCE</scope>
</reference>